<feature type="transmembrane region" description="Helical" evidence="7">
    <location>
        <begin position="118"/>
        <end position="137"/>
    </location>
</feature>
<evidence type="ECO:0000256" key="3">
    <source>
        <dbReference type="ARBA" id="ARBA00022553"/>
    </source>
</evidence>
<proteinExistence type="predicted"/>
<evidence type="ECO:0000256" key="5">
    <source>
        <dbReference type="ARBA" id="ARBA00022777"/>
    </source>
</evidence>
<dbReference type="AlphaFoldDB" id="A0A1Y5F288"/>
<dbReference type="SUPFAM" id="SSF55874">
    <property type="entry name" value="ATPase domain of HSP90 chaperone/DNA topoisomerase II/histidine kinase"/>
    <property type="match status" value="1"/>
</dbReference>
<dbReference type="InterPro" id="IPR004358">
    <property type="entry name" value="Sig_transdc_His_kin-like_C"/>
</dbReference>
<dbReference type="SMART" id="SM00387">
    <property type="entry name" value="HATPase_c"/>
    <property type="match status" value="1"/>
</dbReference>
<keyword evidence="4" id="KW-0808">Transferase</keyword>
<accession>A0A1Y5F288</accession>
<dbReference type="SMART" id="SM00388">
    <property type="entry name" value="HisKA"/>
    <property type="match status" value="1"/>
</dbReference>
<keyword evidence="7" id="KW-1133">Transmembrane helix</keyword>
<evidence type="ECO:0000256" key="6">
    <source>
        <dbReference type="ARBA" id="ARBA00023012"/>
    </source>
</evidence>
<dbReference type="InterPro" id="IPR050736">
    <property type="entry name" value="Sensor_HK_Regulatory"/>
</dbReference>
<protein>
    <recommendedName>
        <fullName evidence="2">histidine kinase</fullName>
        <ecNumber evidence="2">2.7.13.3</ecNumber>
    </recommendedName>
</protein>
<dbReference type="InterPro" id="IPR036097">
    <property type="entry name" value="HisK_dim/P_sf"/>
</dbReference>
<feature type="transmembrane region" description="Helical" evidence="7">
    <location>
        <begin position="95"/>
        <end position="112"/>
    </location>
</feature>
<comment type="caution">
    <text evidence="9">The sequence shown here is derived from an EMBL/GenBank/DDBJ whole genome shotgun (WGS) entry which is preliminary data.</text>
</comment>
<gene>
    <name evidence="9" type="ORF">A9Q84_18995</name>
</gene>
<dbReference type="PANTHER" id="PTHR43711:SF1">
    <property type="entry name" value="HISTIDINE KINASE 1"/>
    <property type="match status" value="1"/>
</dbReference>
<evidence type="ECO:0000256" key="4">
    <source>
        <dbReference type="ARBA" id="ARBA00022679"/>
    </source>
</evidence>
<dbReference type="EMBL" id="MAAO01000015">
    <property type="protein sequence ID" value="OUR93556.1"/>
    <property type="molecule type" value="Genomic_DNA"/>
</dbReference>
<keyword evidence="6" id="KW-0902">Two-component regulatory system</keyword>
<dbReference type="InterPro" id="IPR003661">
    <property type="entry name" value="HisK_dim/P_dom"/>
</dbReference>
<dbReference type="InterPro" id="IPR003594">
    <property type="entry name" value="HATPase_dom"/>
</dbReference>
<feature type="transmembrane region" description="Helical" evidence="7">
    <location>
        <begin position="172"/>
        <end position="188"/>
    </location>
</feature>
<dbReference type="Proteomes" id="UP000196531">
    <property type="component" value="Unassembled WGS sequence"/>
</dbReference>
<comment type="catalytic activity">
    <reaction evidence="1">
        <text>ATP + protein L-histidine = ADP + protein N-phospho-L-histidine.</text>
        <dbReference type="EC" id="2.7.13.3"/>
    </reaction>
</comment>
<dbReference type="SUPFAM" id="SSF47384">
    <property type="entry name" value="Homodimeric domain of signal transducing histidine kinase"/>
    <property type="match status" value="1"/>
</dbReference>
<dbReference type="Gene3D" id="1.10.287.130">
    <property type="match status" value="1"/>
</dbReference>
<evidence type="ECO:0000256" key="1">
    <source>
        <dbReference type="ARBA" id="ARBA00000085"/>
    </source>
</evidence>
<dbReference type="CDD" id="cd00082">
    <property type="entry name" value="HisKA"/>
    <property type="match status" value="1"/>
</dbReference>
<evidence type="ECO:0000256" key="2">
    <source>
        <dbReference type="ARBA" id="ARBA00012438"/>
    </source>
</evidence>
<sequence length="443" mass="51233">MDFKNLLTLFAQFTSKEDELEFRLANIHHYQYPSIPGILLMIIPTLFFLRSDYILFGDTIQFYQLLTCRFVFVAFSLVISWGVYKATSPNVHDRLLGSYFFFLVVLVLFITSTRPPHYTQHTIINAFIILTFYFVFITSLKNQFLAATTFTIGYICIIYLKKFQFSELGSSVTYLTFFLSNVLGFYISKRMNGFRRKEFRFFKLQEKLVVELKHANEYKIKMFSIISHDLRTPFNSLLYYSELLHTERNTYEKEELDDICHSIFKASHQAFDLLENLLSWSQIETHRLNFSPTENSLKKLIGKNIELFKESVAIKNISLLMQVEESHLAYFDVNMIDTVLRNLINNAIKFSNLNSSILIKVEDKSSMIIVSVIDSGVGINADAIEKIFKRDEFYTTDGTEDEKGTGLGISLCKDFVHENGGELWAKSNASKGTTLSFSLKKCA</sequence>
<feature type="transmembrane region" description="Helical" evidence="7">
    <location>
        <begin position="144"/>
        <end position="160"/>
    </location>
</feature>
<evidence type="ECO:0000259" key="8">
    <source>
        <dbReference type="PROSITE" id="PS50109"/>
    </source>
</evidence>
<dbReference type="Pfam" id="PF02518">
    <property type="entry name" value="HATPase_c"/>
    <property type="match status" value="1"/>
</dbReference>
<keyword evidence="7" id="KW-0812">Transmembrane</keyword>
<name>A0A1Y5F288_9BACT</name>
<dbReference type="CDD" id="cd00075">
    <property type="entry name" value="HATPase"/>
    <property type="match status" value="1"/>
</dbReference>
<dbReference type="InterPro" id="IPR005467">
    <property type="entry name" value="His_kinase_dom"/>
</dbReference>
<dbReference type="GO" id="GO:0000155">
    <property type="term" value="F:phosphorelay sensor kinase activity"/>
    <property type="evidence" value="ECO:0007669"/>
    <property type="project" value="InterPro"/>
</dbReference>
<dbReference type="EC" id="2.7.13.3" evidence="2"/>
<feature type="transmembrane region" description="Helical" evidence="7">
    <location>
        <begin position="30"/>
        <end position="49"/>
    </location>
</feature>
<keyword evidence="7" id="KW-0472">Membrane</keyword>
<dbReference type="Pfam" id="PF00512">
    <property type="entry name" value="HisKA"/>
    <property type="match status" value="1"/>
</dbReference>
<organism evidence="9 10">
    <name type="scientific">Halobacteriovorax marinus</name>
    <dbReference type="NCBI Taxonomy" id="97084"/>
    <lineage>
        <taxon>Bacteria</taxon>
        <taxon>Pseudomonadati</taxon>
        <taxon>Bdellovibrionota</taxon>
        <taxon>Bacteriovoracia</taxon>
        <taxon>Bacteriovoracales</taxon>
        <taxon>Halobacteriovoraceae</taxon>
        <taxon>Halobacteriovorax</taxon>
    </lineage>
</organism>
<feature type="transmembrane region" description="Helical" evidence="7">
    <location>
        <begin position="61"/>
        <end position="83"/>
    </location>
</feature>
<keyword evidence="5" id="KW-0418">Kinase</keyword>
<evidence type="ECO:0000313" key="9">
    <source>
        <dbReference type="EMBL" id="OUR93556.1"/>
    </source>
</evidence>
<reference evidence="10" key="1">
    <citation type="journal article" date="2017" name="Proc. Natl. Acad. Sci. U.S.A.">
        <title>Simulation of Deepwater Horizon oil plume reveals substrate specialization within a complex community of hydrocarbon-degraders.</title>
        <authorList>
            <person name="Hu P."/>
            <person name="Dubinsky E.A."/>
            <person name="Probst A.J."/>
            <person name="Wang J."/>
            <person name="Sieber C.M.K."/>
            <person name="Tom L.M."/>
            <person name="Gardinali P."/>
            <person name="Banfield J.F."/>
            <person name="Atlas R.M."/>
            <person name="Andersen G.L."/>
        </authorList>
    </citation>
    <scope>NUCLEOTIDE SEQUENCE [LARGE SCALE GENOMIC DNA]</scope>
</reference>
<evidence type="ECO:0000256" key="7">
    <source>
        <dbReference type="SAM" id="Phobius"/>
    </source>
</evidence>
<dbReference type="PANTHER" id="PTHR43711">
    <property type="entry name" value="TWO-COMPONENT HISTIDINE KINASE"/>
    <property type="match status" value="1"/>
</dbReference>
<keyword evidence="3" id="KW-0597">Phosphoprotein</keyword>
<dbReference type="PRINTS" id="PR00344">
    <property type="entry name" value="BCTRLSENSOR"/>
</dbReference>
<dbReference type="PROSITE" id="PS50109">
    <property type="entry name" value="HIS_KIN"/>
    <property type="match status" value="1"/>
</dbReference>
<dbReference type="Gene3D" id="3.30.565.10">
    <property type="entry name" value="Histidine kinase-like ATPase, C-terminal domain"/>
    <property type="match status" value="1"/>
</dbReference>
<evidence type="ECO:0000313" key="10">
    <source>
        <dbReference type="Proteomes" id="UP000196531"/>
    </source>
</evidence>
<dbReference type="InterPro" id="IPR036890">
    <property type="entry name" value="HATPase_C_sf"/>
</dbReference>
<feature type="domain" description="Histidine kinase" evidence="8">
    <location>
        <begin position="225"/>
        <end position="443"/>
    </location>
</feature>